<dbReference type="FunFam" id="1.10.10.2830:FF:000001">
    <property type="entry name" value="Chromosome partitioning protein ParB"/>
    <property type="match status" value="1"/>
</dbReference>
<dbReference type="InterPro" id="IPR004437">
    <property type="entry name" value="ParB/RepB/Spo0J"/>
</dbReference>
<dbReference type="Gene3D" id="1.10.10.2830">
    <property type="match status" value="1"/>
</dbReference>
<keyword evidence="2" id="KW-0159">Chromosome partition</keyword>
<gene>
    <name evidence="7" type="ORF">AAH17_06120</name>
    <name evidence="8" type="ORF">AAH24_07495</name>
    <name evidence="6" type="ORF">BVH53_06620</name>
</gene>
<dbReference type="InterPro" id="IPR003115">
    <property type="entry name" value="ParB_N"/>
</dbReference>
<accession>A0A5L8JE07</accession>
<dbReference type="NCBIfam" id="TIGR00180">
    <property type="entry name" value="parB_part"/>
    <property type="match status" value="1"/>
</dbReference>
<dbReference type="Proteomes" id="UP000557842">
    <property type="component" value="Unassembled WGS sequence"/>
</dbReference>
<feature type="domain" description="ParB-like N-terminal" evidence="5">
    <location>
        <begin position="28"/>
        <end position="117"/>
    </location>
</feature>
<comment type="caution">
    <text evidence="8">The sequence shown here is derived from an EMBL/GenBank/DDBJ whole genome shotgun (WGS) entry which is preliminary data.</text>
</comment>
<dbReference type="Pfam" id="PF17762">
    <property type="entry name" value="HTH_ParB"/>
    <property type="match status" value="1"/>
</dbReference>
<keyword evidence="4" id="KW-0175">Coiled coil</keyword>
<dbReference type="PANTHER" id="PTHR33375:SF1">
    <property type="entry name" value="CHROMOSOME-PARTITIONING PROTEIN PARB-RELATED"/>
    <property type="match status" value="1"/>
</dbReference>
<proteinExistence type="inferred from homology"/>
<evidence type="ECO:0000259" key="5">
    <source>
        <dbReference type="SMART" id="SM00470"/>
    </source>
</evidence>
<dbReference type="CDD" id="cd16393">
    <property type="entry name" value="SPO0J_N"/>
    <property type="match status" value="1"/>
</dbReference>
<feature type="coiled-coil region" evidence="4">
    <location>
        <begin position="100"/>
        <end position="151"/>
    </location>
</feature>
<dbReference type="PANTHER" id="PTHR33375">
    <property type="entry name" value="CHROMOSOME-PARTITIONING PROTEIN PARB-RELATED"/>
    <property type="match status" value="1"/>
</dbReference>
<evidence type="ECO:0000313" key="6">
    <source>
        <dbReference type="EMBL" id="EAI5408370.1"/>
    </source>
</evidence>
<dbReference type="RefSeq" id="WP_065844051.1">
    <property type="nucleotide sequence ID" value="NZ_AABUZP020000015.1"/>
</dbReference>
<organism evidence="8">
    <name type="scientific">Campylobacter fetus</name>
    <dbReference type="NCBI Taxonomy" id="196"/>
    <lineage>
        <taxon>Bacteria</taxon>
        <taxon>Pseudomonadati</taxon>
        <taxon>Campylobacterota</taxon>
        <taxon>Epsilonproteobacteria</taxon>
        <taxon>Campylobacterales</taxon>
        <taxon>Campylobacteraceae</taxon>
        <taxon>Campylobacter</taxon>
    </lineage>
</organism>
<dbReference type="GO" id="GO:0003677">
    <property type="term" value="F:DNA binding"/>
    <property type="evidence" value="ECO:0007669"/>
    <property type="project" value="UniProtKB-KW"/>
</dbReference>
<dbReference type="EMBL" id="AACCXM010000007">
    <property type="protein sequence ID" value="EAK0469202.1"/>
    <property type="molecule type" value="Genomic_DNA"/>
</dbReference>
<dbReference type="GO" id="GO:0005694">
    <property type="term" value="C:chromosome"/>
    <property type="evidence" value="ECO:0007669"/>
    <property type="project" value="TreeGrafter"/>
</dbReference>
<dbReference type="AlphaFoldDB" id="A0A5L8JE07"/>
<evidence type="ECO:0000256" key="4">
    <source>
        <dbReference type="SAM" id="Coils"/>
    </source>
</evidence>
<dbReference type="Pfam" id="PF02195">
    <property type="entry name" value="ParB_N"/>
    <property type="match status" value="1"/>
</dbReference>
<evidence type="ECO:0000256" key="3">
    <source>
        <dbReference type="ARBA" id="ARBA00023125"/>
    </source>
</evidence>
<dbReference type="InterPro" id="IPR041468">
    <property type="entry name" value="HTH_ParB/Spo0J"/>
</dbReference>
<evidence type="ECO:0000256" key="2">
    <source>
        <dbReference type="ARBA" id="ARBA00022829"/>
    </source>
</evidence>
<protein>
    <submittedName>
        <fullName evidence="8">ParB/RepB/Spo0J family partition protein</fullName>
    </submittedName>
</protein>
<evidence type="ECO:0000313" key="9">
    <source>
        <dbReference type="Proteomes" id="UP000557842"/>
    </source>
</evidence>
<dbReference type="SUPFAM" id="SSF110849">
    <property type="entry name" value="ParB/Sulfiredoxin"/>
    <property type="match status" value="1"/>
</dbReference>
<evidence type="ECO:0000313" key="8">
    <source>
        <dbReference type="EMBL" id="EAK0469202.1"/>
    </source>
</evidence>
<evidence type="ECO:0000313" key="7">
    <source>
        <dbReference type="EMBL" id="EAK0453235.1"/>
    </source>
</evidence>
<dbReference type="InterPro" id="IPR050336">
    <property type="entry name" value="Chromosome_partition/occlusion"/>
</dbReference>
<keyword evidence="3" id="KW-0238">DNA-binding</keyword>
<comment type="similarity">
    <text evidence="1">Belongs to the ParB family.</text>
</comment>
<reference evidence="8 9" key="1">
    <citation type="submission" date="2018-05" db="EMBL/GenBank/DDBJ databases">
        <authorList>
            <consortium name="PulseNet: The National Subtyping Network for Foodborne Disease Surveillance"/>
            <person name="Tarr C.L."/>
            <person name="Trees E."/>
            <person name="Katz L.S."/>
            <person name="Carleton-Romer H.A."/>
            <person name="Stroika S."/>
            <person name="Kucerova Z."/>
            <person name="Roache K.F."/>
            <person name="Sabol A.L."/>
            <person name="Besser J."/>
            <person name="Gerner-Smidt P."/>
        </authorList>
    </citation>
    <scope>NUCLEOTIDE SEQUENCE</scope>
    <source>
        <strain evidence="7">2014D-0197</strain>
        <strain evidence="6 9">2016D-0221</strain>
        <strain evidence="8">D4313</strain>
    </source>
</reference>
<dbReference type="Gene3D" id="3.90.1530.30">
    <property type="match status" value="1"/>
</dbReference>
<sequence length="281" mass="31860">MALGRGLSAILEDVENAYDKELNRDLISDIDIDKIIPNPFQPRKHFDQESLSELSASIEKHGLIQPIIVIKKGNGYTLIAGERRLRATKLLGKDSIKAIVANLEDQNLRELALIENIQRENLSPIELANSYKELIEEYKITQEALSNIIKKSRTVITNTLRLLSLDESTKCLIEDGKLTQGHAKVIVGLDKDDEKMVVDTIVGQRLNVRDTENLIKRIKNKADKSSNLVSMQQNYNENLNILKDTFLNLGYECKINGKKMILNFADVEKIQNLIQVIQKIQ</sequence>
<dbReference type="InterPro" id="IPR036086">
    <property type="entry name" value="ParB/Sulfiredoxin_sf"/>
</dbReference>
<dbReference type="GO" id="GO:0045881">
    <property type="term" value="P:positive regulation of sporulation resulting in formation of a cellular spore"/>
    <property type="evidence" value="ECO:0007669"/>
    <property type="project" value="TreeGrafter"/>
</dbReference>
<name>A0A5L8JE07_CAMFE</name>
<dbReference type="FunFam" id="3.90.1530.30:FF:000001">
    <property type="entry name" value="Chromosome partitioning protein ParB"/>
    <property type="match status" value="1"/>
</dbReference>
<dbReference type="EMBL" id="AACCXK010000009">
    <property type="protein sequence ID" value="EAK0453235.1"/>
    <property type="molecule type" value="Genomic_DNA"/>
</dbReference>
<dbReference type="GO" id="GO:0007059">
    <property type="term" value="P:chromosome segregation"/>
    <property type="evidence" value="ECO:0007669"/>
    <property type="project" value="UniProtKB-KW"/>
</dbReference>
<evidence type="ECO:0000256" key="1">
    <source>
        <dbReference type="ARBA" id="ARBA00006295"/>
    </source>
</evidence>
<dbReference type="EMBL" id="AABQDW010000011">
    <property type="protein sequence ID" value="EAI5408370.1"/>
    <property type="molecule type" value="Genomic_DNA"/>
</dbReference>
<dbReference type="SMART" id="SM00470">
    <property type="entry name" value="ParB"/>
    <property type="match status" value="1"/>
</dbReference>